<dbReference type="VEuPathDB" id="FungiDB:VP01_66g4"/>
<reference evidence="2 3" key="1">
    <citation type="submission" date="2015-08" db="EMBL/GenBank/DDBJ databases">
        <title>Next Generation Sequencing and Analysis of the Genome of Puccinia sorghi L Schw, the Causal Agent of Maize Common Rust.</title>
        <authorList>
            <person name="Rochi L."/>
            <person name="Burguener G."/>
            <person name="Darino M."/>
            <person name="Turjanski A."/>
            <person name="Kreff E."/>
            <person name="Dieguez M.J."/>
            <person name="Sacco F."/>
        </authorList>
    </citation>
    <scope>NUCLEOTIDE SEQUENCE [LARGE SCALE GENOMIC DNA]</scope>
    <source>
        <strain evidence="2 3">RO10H11247</strain>
    </source>
</reference>
<feature type="transmembrane region" description="Helical" evidence="1">
    <location>
        <begin position="20"/>
        <end position="42"/>
    </location>
</feature>
<keyword evidence="3" id="KW-1185">Reference proteome</keyword>
<protein>
    <submittedName>
        <fullName evidence="2">Putative signal peptide protein</fullName>
    </submittedName>
</protein>
<gene>
    <name evidence="2" type="ORF">VP01_66g4</name>
</gene>
<keyword evidence="1" id="KW-0472">Membrane</keyword>
<dbReference type="AlphaFoldDB" id="A0A0L6UFM1"/>
<feature type="transmembrane region" description="Helical" evidence="1">
    <location>
        <begin position="300"/>
        <end position="326"/>
    </location>
</feature>
<accession>A0A0L6UFM1</accession>
<evidence type="ECO:0000313" key="2">
    <source>
        <dbReference type="EMBL" id="KNZ47072.1"/>
    </source>
</evidence>
<evidence type="ECO:0000256" key="1">
    <source>
        <dbReference type="SAM" id="Phobius"/>
    </source>
</evidence>
<dbReference type="EMBL" id="LAVV01012051">
    <property type="protein sequence ID" value="KNZ47072.1"/>
    <property type="molecule type" value="Genomic_DNA"/>
</dbReference>
<feature type="transmembrane region" description="Helical" evidence="1">
    <location>
        <begin position="542"/>
        <end position="562"/>
    </location>
</feature>
<organism evidence="2 3">
    <name type="scientific">Puccinia sorghi</name>
    <dbReference type="NCBI Taxonomy" id="27349"/>
    <lineage>
        <taxon>Eukaryota</taxon>
        <taxon>Fungi</taxon>
        <taxon>Dikarya</taxon>
        <taxon>Basidiomycota</taxon>
        <taxon>Pucciniomycotina</taxon>
        <taxon>Pucciniomycetes</taxon>
        <taxon>Pucciniales</taxon>
        <taxon>Pucciniaceae</taxon>
        <taxon>Puccinia</taxon>
    </lineage>
</organism>
<evidence type="ECO:0000313" key="3">
    <source>
        <dbReference type="Proteomes" id="UP000037035"/>
    </source>
</evidence>
<proteinExistence type="predicted"/>
<name>A0A0L6UFM1_9BASI</name>
<sequence>MDRPCPMASKWVHMLLLNDFLFNPCLMMYCWTTLAGLIYFPYNYVCQNDIFHIVFFWWEYETMTCNILLRKMDLWEIWRFSIQEVWESNDSGYYNIWIEGLNELKVGLMIMHFQYGFSQNSPPPPPPGAIPNNVRLQSGGLHVGYIYASPCLYHWIAACSLKRKVAREPQENLILGRIITERCRKKLLEGPDRQFWQQLTPCLLVKLNFSLMESKLNFSLIDRFFYIRNISIKLDRFLHWILRIFSTYLQHMMRCVVVVKFFCYFQGPPTLETQLSENFHLQNRTPGDDSWHLLAECHRVYAPIGLLIFFSFWLFLVSMGASGLLLRFTLDTQPHTSSISSAPLIDVTQWQSFTHLILLFENLCVCACTSCVAFPGAYFIGLNSPVHIGCFSADSERALRGSTCSACLRLRTHVFLSGCHVKETLTVSFKVSHPRVSESLNVKFHPRSSSSQDQNSPNASRRALTRTAFVASNSSCHPVSLNSGLFFSVFSVFSHNLFLFRLTTKNKNTSLVCSRQRRRLLSQLSFIKDIKTFSGSVSHTHCFLFFCLSGLTLLFLVLVFVFNQ</sequence>
<keyword evidence="1" id="KW-0812">Transmembrane</keyword>
<dbReference type="Proteomes" id="UP000037035">
    <property type="component" value="Unassembled WGS sequence"/>
</dbReference>
<keyword evidence="1" id="KW-1133">Transmembrane helix</keyword>
<comment type="caution">
    <text evidence="2">The sequence shown here is derived from an EMBL/GenBank/DDBJ whole genome shotgun (WGS) entry which is preliminary data.</text>
</comment>